<dbReference type="CDD" id="cd06262">
    <property type="entry name" value="metallo-hydrolase-like_MBL-fold"/>
    <property type="match status" value="1"/>
</dbReference>
<sequence>MDVYVVVVGTIETNCYLAASEKKNCAVIDPGANGEKILGEIEEYGLTPQYIVLTHGHYDHTGAVKAVKEKFPQAKVCISGEDEEMFHDFKKCMAPPSYAKSGNYDGLAADVLLKDGDTIALDELTFQVIATPGHTKGGISLVCGDALFTGDTLFCGTVGRTDLYGGSYEAIVDSVNRLAALPGDYSVFPGHSKLTTLEEERQTNPYIGK</sequence>
<protein>
    <submittedName>
        <fullName evidence="6">Putative metallo-hydrolase</fullName>
        <ecNumber evidence="6">3.-.-.-</ecNumber>
    </submittedName>
</protein>
<comment type="cofactor">
    <cofactor evidence="1">
        <name>Zn(2+)</name>
        <dbReference type="ChEBI" id="CHEBI:29105"/>
    </cofactor>
</comment>
<keyword evidence="3 6" id="KW-0378">Hydrolase</keyword>
<evidence type="ECO:0000256" key="2">
    <source>
        <dbReference type="ARBA" id="ARBA00022723"/>
    </source>
</evidence>
<evidence type="ECO:0000259" key="5">
    <source>
        <dbReference type="SMART" id="SM00849"/>
    </source>
</evidence>
<evidence type="ECO:0000256" key="1">
    <source>
        <dbReference type="ARBA" id="ARBA00001947"/>
    </source>
</evidence>
<proteinExistence type="predicted"/>
<keyword evidence="2" id="KW-0479">Metal-binding</keyword>
<dbReference type="SUPFAM" id="SSF56281">
    <property type="entry name" value="Metallo-hydrolase/oxidoreductase"/>
    <property type="match status" value="1"/>
</dbReference>
<dbReference type="InterPro" id="IPR051453">
    <property type="entry name" value="MBL_Glyoxalase_II"/>
</dbReference>
<dbReference type="GO" id="GO:0046872">
    <property type="term" value="F:metal ion binding"/>
    <property type="evidence" value="ECO:0007669"/>
    <property type="project" value="UniProtKB-KW"/>
</dbReference>
<evidence type="ECO:0000313" key="6">
    <source>
        <dbReference type="EMBL" id="VYS92750.1"/>
    </source>
</evidence>
<dbReference type="PANTHER" id="PTHR46233">
    <property type="entry name" value="HYDROXYACYLGLUTATHIONE HYDROLASE GLOC"/>
    <property type="match status" value="1"/>
</dbReference>
<reference evidence="6" key="1">
    <citation type="submission" date="2019-11" db="EMBL/GenBank/DDBJ databases">
        <authorList>
            <person name="Feng L."/>
        </authorList>
    </citation>
    <scope>NUCLEOTIDE SEQUENCE</scope>
    <source>
        <strain evidence="6">AundefinedLFYP135</strain>
    </source>
</reference>
<dbReference type="SMART" id="SM00849">
    <property type="entry name" value="Lactamase_B"/>
    <property type="match status" value="1"/>
</dbReference>
<dbReference type="InterPro" id="IPR001279">
    <property type="entry name" value="Metallo-B-lactamas"/>
</dbReference>
<evidence type="ECO:0000256" key="3">
    <source>
        <dbReference type="ARBA" id="ARBA00022801"/>
    </source>
</evidence>
<keyword evidence="4" id="KW-0862">Zinc</keyword>
<dbReference type="Pfam" id="PF00753">
    <property type="entry name" value="Lactamase_B"/>
    <property type="match status" value="1"/>
</dbReference>
<dbReference type="InterPro" id="IPR036866">
    <property type="entry name" value="RibonucZ/Hydroxyglut_hydro"/>
</dbReference>
<accession>A0A6N2SLR9</accession>
<name>A0A6N2SLR9_9FIRM</name>
<gene>
    <name evidence="6" type="ORF">AULFYP135_00947</name>
</gene>
<dbReference type="PANTHER" id="PTHR46233:SF3">
    <property type="entry name" value="HYDROXYACYLGLUTATHIONE HYDROLASE GLOC"/>
    <property type="match status" value="1"/>
</dbReference>
<dbReference type="EC" id="3.-.-.-" evidence="6"/>
<evidence type="ECO:0000256" key="4">
    <source>
        <dbReference type="ARBA" id="ARBA00022833"/>
    </source>
</evidence>
<feature type="domain" description="Metallo-beta-lactamase" evidence="5">
    <location>
        <begin position="12"/>
        <end position="191"/>
    </location>
</feature>
<dbReference type="GO" id="GO:0016787">
    <property type="term" value="F:hydrolase activity"/>
    <property type="evidence" value="ECO:0007669"/>
    <property type="project" value="UniProtKB-KW"/>
</dbReference>
<dbReference type="EMBL" id="CACRSL010000003">
    <property type="protein sequence ID" value="VYS92750.1"/>
    <property type="molecule type" value="Genomic_DNA"/>
</dbReference>
<dbReference type="Gene3D" id="3.60.15.10">
    <property type="entry name" value="Ribonuclease Z/Hydroxyacylglutathione hydrolase-like"/>
    <property type="match status" value="1"/>
</dbReference>
<dbReference type="AlphaFoldDB" id="A0A6N2SLR9"/>
<organism evidence="6">
    <name type="scientific">uncultured Anaerotruncus sp</name>
    <dbReference type="NCBI Taxonomy" id="905011"/>
    <lineage>
        <taxon>Bacteria</taxon>
        <taxon>Bacillati</taxon>
        <taxon>Bacillota</taxon>
        <taxon>Clostridia</taxon>
        <taxon>Eubacteriales</taxon>
        <taxon>Oscillospiraceae</taxon>
        <taxon>Anaerotruncus</taxon>
        <taxon>environmental samples</taxon>
    </lineage>
</organism>